<dbReference type="AlphaFoldDB" id="A0A9W9RG15"/>
<keyword evidence="2" id="KW-1185">Reference proteome</keyword>
<sequence length="234" mass="26535">MAEISRIGAAVDNTDVSDHEAYQSLLDNALDVEMGARDLDIKINHGIPGEPPLYARDELNTRISPADDLFGPAYRFSSLEDATLRILFWLLLSFTHPLICYCQSVVGAQTPGRTPITKRSLEEKANKLAAFYVGKTIRCLPYLGQVKMSPSGLHYGLLVAIQASRVYSHSRDRVRFLWVRDLFSTLQLAGFDYVERFRDISGAYWAETHRHNVFRLVSHRETVKKSKEPVQGHR</sequence>
<dbReference type="GeneID" id="81444122"/>
<organism evidence="1 2">
    <name type="scientific">Penicillium cataractarum</name>
    <dbReference type="NCBI Taxonomy" id="2100454"/>
    <lineage>
        <taxon>Eukaryota</taxon>
        <taxon>Fungi</taxon>
        <taxon>Dikarya</taxon>
        <taxon>Ascomycota</taxon>
        <taxon>Pezizomycotina</taxon>
        <taxon>Eurotiomycetes</taxon>
        <taxon>Eurotiomycetidae</taxon>
        <taxon>Eurotiales</taxon>
        <taxon>Aspergillaceae</taxon>
        <taxon>Penicillium</taxon>
    </lineage>
</organism>
<gene>
    <name evidence="1" type="ORF">N7496_012030</name>
</gene>
<proteinExistence type="predicted"/>
<evidence type="ECO:0000313" key="1">
    <source>
        <dbReference type="EMBL" id="KAJ5359617.1"/>
    </source>
</evidence>
<evidence type="ECO:0000313" key="2">
    <source>
        <dbReference type="Proteomes" id="UP001147782"/>
    </source>
</evidence>
<name>A0A9W9RG15_9EURO</name>
<comment type="caution">
    <text evidence="1">The sequence shown here is derived from an EMBL/GenBank/DDBJ whole genome shotgun (WGS) entry which is preliminary data.</text>
</comment>
<dbReference type="EMBL" id="JAPZBS010000009">
    <property type="protein sequence ID" value="KAJ5359617.1"/>
    <property type="molecule type" value="Genomic_DNA"/>
</dbReference>
<accession>A0A9W9RG15</accession>
<protein>
    <submittedName>
        <fullName evidence="1">Uncharacterized protein</fullName>
    </submittedName>
</protein>
<dbReference type="OrthoDB" id="4491390at2759"/>
<dbReference type="Proteomes" id="UP001147782">
    <property type="component" value="Unassembled WGS sequence"/>
</dbReference>
<reference evidence="1" key="2">
    <citation type="journal article" date="2023" name="IMA Fungus">
        <title>Comparative genomic study of the Penicillium genus elucidates a diverse pangenome and 15 lateral gene transfer events.</title>
        <authorList>
            <person name="Petersen C."/>
            <person name="Sorensen T."/>
            <person name="Nielsen M.R."/>
            <person name="Sondergaard T.E."/>
            <person name="Sorensen J.L."/>
            <person name="Fitzpatrick D.A."/>
            <person name="Frisvad J.C."/>
            <person name="Nielsen K.L."/>
        </authorList>
    </citation>
    <scope>NUCLEOTIDE SEQUENCE</scope>
    <source>
        <strain evidence="1">IBT 29864</strain>
    </source>
</reference>
<dbReference type="RefSeq" id="XP_056550903.1">
    <property type="nucleotide sequence ID" value="XM_056704943.1"/>
</dbReference>
<reference evidence="1" key="1">
    <citation type="submission" date="2022-11" db="EMBL/GenBank/DDBJ databases">
        <authorList>
            <person name="Petersen C."/>
        </authorList>
    </citation>
    <scope>NUCLEOTIDE SEQUENCE</scope>
    <source>
        <strain evidence="1">IBT 29864</strain>
    </source>
</reference>